<name>A0ABN8NL12_9CNID</name>
<accession>A0ABN8NL12</accession>
<evidence type="ECO:0000313" key="1">
    <source>
        <dbReference type="EMBL" id="CAH3113511.1"/>
    </source>
</evidence>
<evidence type="ECO:0000313" key="2">
    <source>
        <dbReference type="Proteomes" id="UP001159405"/>
    </source>
</evidence>
<gene>
    <name evidence="1" type="ORF">PLOB_00022153</name>
</gene>
<keyword evidence="2" id="KW-1185">Reference proteome</keyword>
<dbReference type="EMBL" id="CALNXK010000026">
    <property type="protein sequence ID" value="CAH3113511.1"/>
    <property type="molecule type" value="Genomic_DNA"/>
</dbReference>
<organism evidence="1 2">
    <name type="scientific">Porites lobata</name>
    <dbReference type="NCBI Taxonomy" id="104759"/>
    <lineage>
        <taxon>Eukaryota</taxon>
        <taxon>Metazoa</taxon>
        <taxon>Cnidaria</taxon>
        <taxon>Anthozoa</taxon>
        <taxon>Hexacorallia</taxon>
        <taxon>Scleractinia</taxon>
        <taxon>Fungiina</taxon>
        <taxon>Poritidae</taxon>
        <taxon>Porites</taxon>
    </lineage>
</organism>
<sequence>MKYKVKMVVQRNGKPKIRAAECDKICPAGKSVCCCRVMFSDIQERKRRGVYPTLFDQRPSKSRTLELESVERLKENKQKVNPAVPFPKMILDADSIKVLDTIAGEIAYGGLWF</sequence>
<proteinExistence type="predicted"/>
<reference evidence="1 2" key="1">
    <citation type="submission" date="2022-05" db="EMBL/GenBank/DDBJ databases">
        <authorList>
            <consortium name="Genoscope - CEA"/>
            <person name="William W."/>
        </authorList>
    </citation>
    <scope>NUCLEOTIDE SEQUENCE [LARGE SCALE GENOMIC DNA]</scope>
</reference>
<comment type="caution">
    <text evidence="1">The sequence shown here is derived from an EMBL/GenBank/DDBJ whole genome shotgun (WGS) entry which is preliminary data.</text>
</comment>
<dbReference type="Proteomes" id="UP001159405">
    <property type="component" value="Unassembled WGS sequence"/>
</dbReference>
<protein>
    <submittedName>
        <fullName evidence="1">Uncharacterized protein</fullName>
    </submittedName>
</protein>